<gene>
    <name evidence="1" type="ORF">Pla52o_48590</name>
</gene>
<dbReference type="EMBL" id="SJPT01000010">
    <property type="protein sequence ID" value="TWU17644.1"/>
    <property type="molecule type" value="Genomic_DNA"/>
</dbReference>
<dbReference type="AlphaFoldDB" id="A0A5C6C307"/>
<proteinExistence type="predicted"/>
<accession>A0A5C6C307</accession>
<sequence>MHVAIGGLSGRDGDGFLARQSCSFESRVFALWVVISAKIGCVDTRVQKSLSAGTLRCRR</sequence>
<name>A0A5C6C307_9BACT</name>
<dbReference type="Proteomes" id="UP000316304">
    <property type="component" value="Unassembled WGS sequence"/>
</dbReference>
<keyword evidence="2" id="KW-1185">Reference proteome</keyword>
<evidence type="ECO:0000313" key="1">
    <source>
        <dbReference type="EMBL" id="TWU17644.1"/>
    </source>
</evidence>
<evidence type="ECO:0000313" key="2">
    <source>
        <dbReference type="Proteomes" id="UP000316304"/>
    </source>
</evidence>
<organism evidence="1 2">
    <name type="scientific">Novipirellula galeiformis</name>
    <dbReference type="NCBI Taxonomy" id="2528004"/>
    <lineage>
        <taxon>Bacteria</taxon>
        <taxon>Pseudomonadati</taxon>
        <taxon>Planctomycetota</taxon>
        <taxon>Planctomycetia</taxon>
        <taxon>Pirellulales</taxon>
        <taxon>Pirellulaceae</taxon>
        <taxon>Novipirellula</taxon>
    </lineage>
</organism>
<reference evidence="1 2" key="1">
    <citation type="submission" date="2019-02" db="EMBL/GenBank/DDBJ databases">
        <title>Deep-cultivation of Planctomycetes and their phenomic and genomic characterization uncovers novel biology.</title>
        <authorList>
            <person name="Wiegand S."/>
            <person name="Jogler M."/>
            <person name="Boedeker C."/>
            <person name="Pinto D."/>
            <person name="Vollmers J."/>
            <person name="Rivas-Marin E."/>
            <person name="Kohn T."/>
            <person name="Peeters S.H."/>
            <person name="Heuer A."/>
            <person name="Rast P."/>
            <person name="Oberbeckmann S."/>
            <person name="Bunk B."/>
            <person name="Jeske O."/>
            <person name="Meyerdierks A."/>
            <person name="Storesund J.E."/>
            <person name="Kallscheuer N."/>
            <person name="Luecker S."/>
            <person name="Lage O.M."/>
            <person name="Pohl T."/>
            <person name="Merkel B.J."/>
            <person name="Hornburger P."/>
            <person name="Mueller R.-W."/>
            <person name="Bruemmer F."/>
            <person name="Labrenz M."/>
            <person name="Spormann A.M."/>
            <person name="Op Den Camp H."/>
            <person name="Overmann J."/>
            <person name="Amann R."/>
            <person name="Jetten M.S.M."/>
            <person name="Mascher T."/>
            <person name="Medema M.H."/>
            <person name="Devos D.P."/>
            <person name="Kaster A.-K."/>
            <person name="Ovreas L."/>
            <person name="Rohde M."/>
            <person name="Galperin M.Y."/>
            <person name="Jogler C."/>
        </authorList>
    </citation>
    <scope>NUCLEOTIDE SEQUENCE [LARGE SCALE GENOMIC DNA]</scope>
    <source>
        <strain evidence="1 2">Pla52o</strain>
    </source>
</reference>
<protein>
    <submittedName>
        <fullName evidence="1">Uncharacterized protein</fullName>
    </submittedName>
</protein>
<comment type="caution">
    <text evidence="1">The sequence shown here is derived from an EMBL/GenBank/DDBJ whole genome shotgun (WGS) entry which is preliminary data.</text>
</comment>